<accession>A0A9W6PNN8</accession>
<evidence type="ECO:0000256" key="1">
    <source>
        <dbReference type="SAM" id="MobiDB-lite"/>
    </source>
</evidence>
<feature type="region of interest" description="Disordered" evidence="1">
    <location>
        <begin position="162"/>
        <end position="183"/>
    </location>
</feature>
<organism evidence="2 3">
    <name type="scientific">Kitasatospora phosalacinea</name>
    <dbReference type="NCBI Taxonomy" id="2065"/>
    <lineage>
        <taxon>Bacteria</taxon>
        <taxon>Bacillati</taxon>
        <taxon>Actinomycetota</taxon>
        <taxon>Actinomycetes</taxon>
        <taxon>Kitasatosporales</taxon>
        <taxon>Streptomycetaceae</taxon>
        <taxon>Kitasatospora</taxon>
    </lineage>
</organism>
<comment type="caution">
    <text evidence="2">The sequence shown here is derived from an EMBL/GenBank/DDBJ whole genome shotgun (WGS) entry which is preliminary data.</text>
</comment>
<evidence type="ECO:0000313" key="2">
    <source>
        <dbReference type="EMBL" id="GLW58189.1"/>
    </source>
</evidence>
<reference evidence="2" key="1">
    <citation type="submission" date="2023-02" db="EMBL/GenBank/DDBJ databases">
        <title>Kitasatospora phosalacinea NBRC 14362.</title>
        <authorList>
            <person name="Ichikawa N."/>
            <person name="Sato H."/>
            <person name="Tonouchi N."/>
        </authorList>
    </citation>
    <scope>NUCLEOTIDE SEQUENCE</scope>
    <source>
        <strain evidence="2">NBRC 14362</strain>
    </source>
</reference>
<dbReference type="AlphaFoldDB" id="A0A9W6PNN8"/>
<protein>
    <submittedName>
        <fullName evidence="2">Uncharacterized protein</fullName>
    </submittedName>
</protein>
<evidence type="ECO:0000313" key="3">
    <source>
        <dbReference type="Proteomes" id="UP001165143"/>
    </source>
</evidence>
<name>A0A9W6PNN8_9ACTN</name>
<proteinExistence type="predicted"/>
<dbReference type="RefSeq" id="WP_033253102.1">
    <property type="nucleotide sequence ID" value="NZ_BSRX01000048.1"/>
</dbReference>
<gene>
    <name evidence="2" type="ORF">Kpho01_62000</name>
</gene>
<sequence length="183" mass="19104">MDAAVAAWPSRPGEPFRPPSTELAAEQLTTLQALHTRAVAVSVQPLPDPFAAPDVAETARREAAAAARTVSRIAYASYFLSDVLEIAVDTQGRGRPPGPLSLDYAESAYRSASDALAEAAQSLHLHTDHLAGRPDSPRNQYGAVRRAAARLRAAVRPAAEAALAPAAHPAAPAPAAAKPSPRR</sequence>
<dbReference type="EMBL" id="BSRX01000048">
    <property type="protein sequence ID" value="GLW58189.1"/>
    <property type="molecule type" value="Genomic_DNA"/>
</dbReference>
<dbReference type="Proteomes" id="UP001165143">
    <property type="component" value="Unassembled WGS sequence"/>
</dbReference>